<evidence type="ECO:0000256" key="1">
    <source>
        <dbReference type="SAM" id="SignalP"/>
    </source>
</evidence>
<name>L0WGV4_9GAMM</name>
<keyword evidence="3" id="KW-1185">Reference proteome</keyword>
<dbReference type="Proteomes" id="UP000010164">
    <property type="component" value="Unassembled WGS sequence"/>
</dbReference>
<evidence type="ECO:0000313" key="3">
    <source>
        <dbReference type="Proteomes" id="UP000010164"/>
    </source>
</evidence>
<dbReference type="PATRIC" id="fig|1177179.3.peg.95"/>
<accession>L0WGV4</accession>
<protein>
    <recommendedName>
        <fullName evidence="4">Lipoprotein</fullName>
    </recommendedName>
</protein>
<proteinExistence type="predicted"/>
<evidence type="ECO:0000313" key="2">
    <source>
        <dbReference type="EMBL" id="EKF75924.1"/>
    </source>
</evidence>
<feature type="chain" id="PRO_5003948009" description="Lipoprotein" evidence="1">
    <location>
        <begin position="22"/>
        <end position="244"/>
    </location>
</feature>
<dbReference type="STRING" id="1177179.A11A3_00480"/>
<reference evidence="2 3" key="1">
    <citation type="journal article" date="2012" name="J. Bacteriol.">
        <title>Genome Sequence of the Alkane-Degrading Bacterium Alcanivorax hongdengensis Type Strain A-11-3.</title>
        <authorList>
            <person name="Lai Q."/>
            <person name="Shao Z."/>
        </authorList>
    </citation>
    <scope>NUCLEOTIDE SEQUENCE [LARGE SCALE GENOMIC DNA]</scope>
    <source>
        <strain evidence="2 3">A-11-3</strain>
    </source>
</reference>
<organism evidence="2 3">
    <name type="scientific">Alcanivorax hongdengensis A-11-3</name>
    <dbReference type="NCBI Taxonomy" id="1177179"/>
    <lineage>
        <taxon>Bacteria</taxon>
        <taxon>Pseudomonadati</taxon>
        <taxon>Pseudomonadota</taxon>
        <taxon>Gammaproteobacteria</taxon>
        <taxon>Oceanospirillales</taxon>
        <taxon>Alcanivoracaceae</taxon>
        <taxon>Alcanivorax</taxon>
    </lineage>
</organism>
<sequence length="244" mass="27273">MQAHARVLGLCALFMTSALQAQDAVPPCGHPVVVPDKPELASYPEYSDFLVDIMKYKQTVKLQQAHRQACPRDYQPKPHHSNDPTVVEGPETLDSAVERAHQIAQMDYSKHDTWYNRTTSRSFALPPMQQQGLADERIRTLLGNAGSDTPMVLPLTRLSLQDDKTRDGSDAQQQDQLYPYQLLPVKERQAEIAAFKANNADEAIRVERSGNLYFYIDLDDDVVATKGRVETEACTGNGCSPAHY</sequence>
<dbReference type="EMBL" id="AMRJ01000001">
    <property type="protein sequence ID" value="EKF75924.1"/>
    <property type="molecule type" value="Genomic_DNA"/>
</dbReference>
<dbReference type="AlphaFoldDB" id="L0WGV4"/>
<keyword evidence="1" id="KW-0732">Signal</keyword>
<dbReference type="RefSeq" id="WP_008927287.1">
    <property type="nucleotide sequence ID" value="NZ_AMRJ01000001.1"/>
</dbReference>
<comment type="caution">
    <text evidence="2">The sequence shown here is derived from an EMBL/GenBank/DDBJ whole genome shotgun (WGS) entry which is preliminary data.</text>
</comment>
<gene>
    <name evidence="2" type="ORF">A11A3_00480</name>
</gene>
<feature type="signal peptide" evidence="1">
    <location>
        <begin position="1"/>
        <end position="21"/>
    </location>
</feature>
<evidence type="ECO:0008006" key="4">
    <source>
        <dbReference type="Google" id="ProtNLM"/>
    </source>
</evidence>